<dbReference type="AlphaFoldDB" id="A0A518AJC8"/>
<accession>A0A518AJC8</accession>
<keyword evidence="3 10" id="KW-0808">Transferase</keyword>
<dbReference type="SMART" id="SM00220">
    <property type="entry name" value="S_TKc"/>
    <property type="match status" value="1"/>
</dbReference>
<dbReference type="PROSITE" id="PS00107">
    <property type="entry name" value="PROTEIN_KINASE_ATP"/>
    <property type="match status" value="1"/>
</dbReference>
<reference evidence="10 11" key="1">
    <citation type="submission" date="2019-02" db="EMBL/GenBank/DDBJ databases">
        <title>Deep-cultivation of Planctomycetes and their phenomic and genomic characterization uncovers novel biology.</title>
        <authorList>
            <person name="Wiegand S."/>
            <person name="Jogler M."/>
            <person name="Boedeker C."/>
            <person name="Pinto D."/>
            <person name="Vollmers J."/>
            <person name="Rivas-Marin E."/>
            <person name="Kohn T."/>
            <person name="Peeters S.H."/>
            <person name="Heuer A."/>
            <person name="Rast P."/>
            <person name="Oberbeckmann S."/>
            <person name="Bunk B."/>
            <person name="Jeske O."/>
            <person name="Meyerdierks A."/>
            <person name="Storesund J.E."/>
            <person name="Kallscheuer N."/>
            <person name="Luecker S."/>
            <person name="Lage O.M."/>
            <person name="Pohl T."/>
            <person name="Merkel B.J."/>
            <person name="Hornburger P."/>
            <person name="Mueller R.-W."/>
            <person name="Bruemmer F."/>
            <person name="Labrenz M."/>
            <person name="Spormann A.M."/>
            <person name="Op den Camp H."/>
            <person name="Overmann J."/>
            <person name="Amann R."/>
            <person name="Jetten M.S.M."/>
            <person name="Mascher T."/>
            <person name="Medema M.H."/>
            <person name="Devos D.P."/>
            <person name="Kaster A.-K."/>
            <person name="Ovreas L."/>
            <person name="Rohde M."/>
            <person name="Galperin M.Y."/>
            <person name="Jogler C."/>
        </authorList>
    </citation>
    <scope>NUCLEOTIDE SEQUENCE [LARGE SCALE GENOMIC DNA]</scope>
    <source>
        <strain evidence="10 11">Pan181</strain>
    </source>
</reference>
<keyword evidence="8" id="KW-0812">Transmembrane</keyword>
<dbReference type="Proteomes" id="UP000315750">
    <property type="component" value="Chromosome"/>
</dbReference>
<keyword evidence="6 7" id="KW-0067">ATP-binding</keyword>
<evidence type="ECO:0000259" key="9">
    <source>
        <dbReference type="PROSITE" id="PS50011"/>
    </source>
</evidence>
<dbReference type="RefSeq" id="WP_145245752.1">
    <property type="nucleotide sequence ID" value="NZ_CP036278.1"/>
</dbReference>
<dbReference type="GO" id="GO:0004674">
    <property type="term" value="F:protein serine/threonine kinase activity"/>
    <property type="evidence" value="ECO:0007669"/>
    <property type="project" value="UniProtKB-EC"/>
</dbReference>
<dbReference type="InterPro" id="IPR000719">
    <property type="entry name" value="Prot_kinase_dom"/>
</dbReference>
<feature type="transmembrane region" description="Helical" evidence="8">
    <location>
        <begin position="421"/>
        <end position="440"/>
    </location>
</feature>
<dbReference type="PANTHER" id="PTHR43671">
    <property type="entry name" value="SERINE/THREONINE-PROTEIN KINASE NEK"/>
    <property type="match status" value="1"/>
</dbReference>
<dbReference type="PROSITE" id="PS00108">
    <property type="entry name" value="PROTEIN_KINASE_ST"/>
    <property type="match status" value="1"/>
</dbReference>
<evidence type="ECO:0000256" key="4">
    <source>
        <dbReference type="ARBA" id="ARBA00022741"/>
    </source>
</evidence>
<evidence type="ECO:0000256" key="5">
    <source>
        <dbReference type="ARBA" id="ARBA00022777"/>
    </source>
</evidence>
<dbReference type="InterPro" id="IPR011009">
    <property type="entry name" value="Kinase-like_dom_sf"/>
</dbReference>
<dbReference type="CDD" id="cd14014">
    <property type="entry name" value="STKc_PknB_like"/>
    <property type="match status" value="1"/>
</dbReference>
<keyword evidence="8" id="KW-0472">Membrane</keyword>
<dbReference type="InterPro" id="IPR008271">
    <property type="entry name" value="Ser/Thr_kinase_AS"/>
</dbReference>
<gene>
    <name evidence="10" type="primary">pknB_4</name>
    <name evidence="10" type="ORF">Pan181_10080</name>
</gene>
<keyword evidence="8" id="KW-1133">Transmembrane helix</keyword>
<evidence type="ECO:0000256" key="1">
    <source>
        <dbReference type="ARBA" id="ARBA00010886"/>
    </source>
</evidence>
<feature type="domain" description="Protein kinase" evidence="9">
    <location>
        <begin position="52"/>
        <end position="327"/>
    </location>
</feature>
<dbReference type="Pfam" id="PF00069">
    <property type="entry name" value="Pkinase"/>
    <property type="match status" value="1"/>
</dbReference>
<feature type="transmembrane region" description="Helical" evidence="8">
    <location>
        <begin position="396"/>
        <end position="414"/>
    </location>
</feature>
<dbReference type="GO" id="GO:0005524">
    <property type="term" value="F:ATP binding"/>
    <property type="evidence" value="ECO:0007669"/>
    <property type="project" value="UniProtKB-UniRule"/>
</dbReference>
<organism evidence="10 11">
    <name type="scientific">Aeoliella mucimassa</name>
    <dbReference type="NCBI Taxonomy" id="2527972"/>
    <lineage>
        <taxon>Bacteria</taxon>
        <taxon>Pseudomonadati</taxon>
        <taxon>Planctomycetota</taxon>
        <taxon>Planctomycetia</taxon>
        <taxon>Pirellulales</taxon>
        <taxon>Lacipirellulaceae</taxon>
        <taxon>Aeoliella</taxon>
    </lineage>
</organism>
<evidence type="ECO:0000313" key="10">
    <source>
        <dbReference type="EMBL" id="QDU54825.1"/>
    </source>
</evidence>
<dbReference type="PANTHER" id="PTHR43671:SF13">
    <property type="entry name" value="SERINE_THREONINE-PROTEIN KINASE NEK2"/>
    <property type="match status" value="1"/>
</dbReference>
<keyword evidence="4 7" id="KW-0547">Nucleotide-binding</keyword>
<dbReference type="InterPro" id="IPR050660">
    <property type="entry name" value="NEK_Ser/Thr_kinase"/>
</dbReference>
<dbReference type="Gene3D" id="1.10.510.10">
    <property type="entry name" value="Transferase(Phosphotransferase) domain 1"/>
    <property type="match status" value="1"/>
</dbReference>
<dbReference type="InterPro" id="IPR017441">
    <property type="entry name" value="Protein_kinase_ATP_BS"/>
</dbReference>
<feature type="transmembrane region" description="Helical" evidence="8">
    <location>
        <begin position="460"/>
        <end position="482"/>
    </location>
</feature>
<evidence type="ECO:0000256" key="7">
    <source>
        <dbReference type="PROSITE-ProRule" id="PRU10141"/>
    </source>
</evidence>
<sequence length="499" mass="54742">MNSEQLTNDESEPEDSPAFAHLVERLDSLWFEERREAAAELPNLVGRRCGGYTIRNVIGRGSFGVVYRASDDQLQRYVALKSPRPEVLLDPERFQRFHSEAATAARLDHPAIVPGYEANLSGPTPYIVSALCTGPDLCRWLADREVPATAEDAARLVADLAGAVHYAHGKGILHRDLKPSNILLEPLASYNDGKQLAEFQPKLTDFGLAKIAEAGLQDTRSSLLVGTPLYMAPEQLSSDAKRVSAATDVYALGAVLYELLTLRPPFEGSSYVEVLDKLHSGSPRPLRAERPEVSVDLETICAKCLEKDPANRYATAAELAEDLSRFLAGKPIHAHPVNWRDRFSRWVRQPERIRNAGVTTVWFQALSSVWMWLIAGASIAISSIEIDGVRTAIDSLIATLSFNTPLFVLGWLVMRGNRWAFVPAALLSCAELVVAVHAATDQGLLFAHAYPTLTSKLASYTMLIMGSALQFIMYALAVPAWLRERRAGVVTAISPSIGK</sequence>
<dbReference type="EMBL" id="CP036278">
    <property type="protein sequence ID" value="QDU54825.1"/>
    <property type="molecule type" value="Genomic_DNA"/>
</dbReference>
<protein>
    <recommendedName>
        <fullName evidence="2">non-specific serine/threonine protein kinase</fullName>
        <ecNumber evidence="2">2.7.11.1</ecNumber>
    </recommendedName>
</protein>
<keyword evidence="11" id="KW-1185">Reference proteome</keyword>
<proteinExistence type="inferred from homology"/>
<evidence type="ECO:0000256" key="2">
    <source>
        <dbReference type="ARBA" id="ARBA00012513"/>
    </source>
</evidence>
<dbReference type="SUPFAM" id="SSF56112">
    <property type="entry name" value="Protein kinase-like (PK-like)"/>
    <property type="match status" value="1"/>
</dbReference>
<evidence type="ECO:0000256" key="3">
    <source>
        <dbReference type="ARBA" id="ARBA00022679"/>
    </source>
</evidence>
<dbReference type="PROSITE" id="PS50011">
    <property type="entry name" value="PROTEIN_KINASE_DOM"/>
    <property type="match status" value="1"/>
</dbReference>
<dbReference type="Gene3D" id="3.30.200.20">
    <property type="entry name" value="Phosphorylase Kinase, domain 1"/>
    <property type="match status" value="1"/>
</dbReference>
<evidence type="ECO:0000256" key="8">
    <source>
        <dbReference type="SAM" id="Phobius"/>
    </source>
</evidence>
<dbReference type="KEGG" id="amuc:Pan181_10080"/>
<dbReference type="EC" id="2.7.11.1" evidence="2"/>
<keyword evidence="5 10" id="KW-0418">Kinase</keyword>
<dbReference type="OrthoDB" id="6111975at2"/>
<feature type="transmembrane region" description="Helical" evidence="8">
    <location>
        <begin position="361"/>
        <end position="384"/>
    </location>
</feature>
<evidence type="ECO:0000313" key="11">
    <source>
        <dbReference type="Proteomes" id="UP000315750"/>
    </source>
</evidence>
<feature type="binding site" evidence="7">
    <location>
        <position position="81"/>
    </location>
    <ligand>
        <name>ATP</name>
        <dbReference type="ChEBI" id="CHEBI:30616"/>
    </ligand>
</feature>
<name>A0A518AJC8_9BACT</name>
<evidence type="ECO:0000256" key="6">
    <source>
        <dbReference type="ARBA" id="ARBA00022840"/>
    </source>
</evidence>
<comment type="similarity">
    <text evidence="1">Belongs to the protein kinase superfamily. NEK Ser/Thr protein kinase family. NIMA subfamily.</text>
</comment>